<dbReference type="RefSeq" id="XP_011314863.1">
    <property type="nucleotide sequence ID" value="XM_011316561.1"/>
</dbReference>
<organism evidence="2">
    <name type="scientific">Fopius arisanus</name>
    <dbReference type="NCBI Taxonomy" id="64838"/>
    <lineage>
        <taxon>Eukaryota</taxon>
        <taxon>Metazoa</taxon>
        <taxon>Ecdysozoa</taxon>
        <taxon>Arthropoda</taxon>
        <taxon>Hexapoda</taxon>
        <taxon>Insecta</taxon>
        <taxon>Pterygota</taxon>
        <taxon>Neoptera</taxon>
        <taxon>Endopterygota</taxon>
        <taxon>Hymenoptera</taxon>
        <taxon>Apocrita</taxon>
        <taxon>Ichneumonoidea</taxon>
        <taxon>Braconidae</taxon>
        <taxon>Opiinae</taxon>
        <taxon>Fopius</taxon>
    </lineage>
</organism>
<evidence type="ECO:0000313" key="2">
    <source>
        <dbReference type="EMBL" id="JAG83038.1"/>
    </source>
</evidence>
<reference evidence="4" key="2">
    <citation type="submission" date="2025-04" db="UniProtKB">
        <authorList>
            <consortium name="RefSeq"/>
        </authorList>
    </citation>
    <scope>IDENTIFICATION</scope>
    <source>
        <strain evidence="4">USDA-PBARC FA_bdor</strain>
        <tissue evidence="4">Whole organism</tissue>
    </source>
</reference>
<dbReference type="GeneID" id="105273870"/>
<dbReference type="Gene3D" id="1.20.1280.50">
    <property type="match status" value="1"/>
</dbReference>
<dbReference type="SMART" id="SM00256">
    <property type="entry name" value="FBOX"/>
    <property type="match status" value="1"/>
</dbReference>
<dbReference type="InterPro" id="IPR032675">
    <property type="entry name" value="LRR_dom_sf"/>
</dbReference>
<sequence>MTPVKVIVQGLSLRSDASGHEEVCNKGYKKKLERVLAMYGPVRCTYLWADETHSSPPPDIIDNFAHVYYKNEEDAVRASQAASNHEVQLDDCILTLTLVSRSLISIDILDNDCLLQIFSKLDLEDRLRIEEVCPHWKELAQHSWSSMKRLDLEFVSVTEAQFETYLIKCGEYLEELVCKIVSAYSIALITTHCENLKALDLTIYSTFSNHTASLSQMLKKFDNLISFKCDHSISTAYNMFEDLPSSIKELSVICRYWQPTGVIRDFERFQNLETLVIRGYDIFCLNGIEHLTKLTHLDFSMSTVRFHQIAKISNLAGLRKLYIPGDHVNLNDPLLIEILKNLRALEYLDIAGQARLTDDSLQLISMLPNLKGLDVSGLKNVTFKSMNELTSLVELVYREVHDLSDEGLCRLVRLAPNLRFLDVTGSNVTANLFSTADVVVKKRGNNVILKIIVDEIINDLENVESLSPLLKIEFNIKRNVNCAYDDLYDGTEGSSYEAEDWGENDYLDDDNGFEFF</sequence>
<dbReference type="SUPFAM" id="SSF52047">
    <property type="entry name" value="RNI-like"/>
    <property type="match status" value="1"/>
</dbReference>
<dbReference type="GO" id="GO:0003676">
    <property type="term" value="F:nucleic acid binding"/>
    <property type="evidence" value="ECO:0007669"/>
    <property type="project" value="InterPro"/>
</dbReference>
<accession>A0A9R1TTP9</accession>
<reference evidence="2" key="1">
    <citation type="submission" date="2015-01" db="EMBL/GenBank/DDBJ databases">
        <title>Transcriptome Assembly of Fopius arisanus.</title>
        <authorList>
            <person name="Geib S."/>
        </authorList>
    </citation>
    <scope>NUCLEOTIDE SEQUENCE</scope>
</reference>
<dbReference type="InterPro" id="IPR001810">
    <property type="entry name" value="F-box_dom"/>
</dbReference>
<dbReference type="GO" id="GO:0031146">
    <property type="term" value="P:SCF-dependent proteasomal ubiquitin-dependent protein catabolic process"/>
    <property type="evidence" value="ECO:0007669"/>
    <property type="project" value="TreeGrafter"/>
</dbReference>
<dbReference type="PROSITE" id="PS50181">
    <property type="entry name" value="FBOX"/>
    <property type="match status" value="1"/>
</dbReference>
<dbReference type="Proteomes" id="UP000694866">
    <property type="component" value="Unplaced"/>
</dbReference>
<dbReference type="PANTHER" id="PTHR13318">
    <property type="entry name" value="PARTNER OF PAIRED, ISOFORM B-RELATED"/>
    <property type="match status" value="1"/>
</dbReference>
<dbReference type="AlphaFoldDB" id="A0A0C9RZ22"/>
<keyword evidence="3" id="KW-1185">Reference proteome</keyword>
<dbReference type="SUPFAM" id="SSF54928">
    <property type="entry name" value="RNA-binding domain, RBD"/>
    <property type="match status" value="1"/>
</dbReference>
<accession>A0A0C9RZ22</accession>
<dbReference type="GO" id="GO:0019005">
    <property type="term" value="C:SCF ubiquitin ligase complex"/>
    <property type="evidence" value="ECO:0007669"/>
    <property type="project" value="TreeGrafter"/>
</dbReference>
<evidence type="ECO:0000313" key="4">
    <source>
        <dbReference type="RefSeq" id="XP_011314863.1"/>
    </source>
</evidence>
<proteinExistence type="predicted"/>
<name>A0A0C9RZ22_9HYME</name>
<dbReference type="InterPro" id="IPR035979">
    <property type="entry name" value="RBD_domain_sf"/>
</dbReference>
<dbReference type="Pfam" id="PF12937">
    <property type="entry name" value="F-box-like"/>
    <property type="match status" value="1"/>
</dbReference>
<dbReference type="EMBL" id="GBYB01013271">
    <property type="protein sequence ID" value="JAG83038.1"/>
    <property type="molecule type" value="Transcribed_RNA"/>
</dbReference>
<evidence type="ECO:0000259" key="1">
    <source>
        <dbReference type="PROSITE" id="PS50181"/>
    </source>
</evidence>
<dbReference type="Gene3D" id="3.80.10.10">
    <property type="entry name" value="Ribonuclease Inhibitor"/>
    <property type="match status" value="1"/>
</dbReference>
<protein>
    <submittedName>
        <fullName evidence="2">C02F5.7_0 protein</fullName>
    </submittedName>
    <submittedName>
        <fullName evidence="4">Uncharacterized F-box/LRR-repeat protein C02F5.7</fullName>
    </submittedName>
</protein>
<gene>
    <name evidence="2" type="primary">C02F5.7_0</name>
    <name evidence="4" type="synonym">LOC105273870</name>
    <name evidence="2" type="ORF">g.13012</name>
</gene>
<dbReference type="OrthoDB" id="7701658at2759"/>
<feature type="domain" description="F-box" evidence="1">
    <location>
        <begin position="103"/>
        <end position="147"/>
    </location>
</feature>
<evidence type="ECO:0000313" key="3">
    <source>
        <dbReference type="Proteomes" id="UP000694866"/>
    </source>
</evidence>
<dbReference type="KEGG" id="fas:105273870"/>